<dbReference type="Pfam" id="PF25053">
    <property type="entry name" value="DUF7791"/>
    <property type="match status" value="1"/>
</dbReference>
<sequence length="815" mass="92339">MATGLEAVGAASAIVQLISFAGTLISLTFKIYDGIPTPEDELEEYAAKVSDAANRVETRVKKVSQMTPEERKLSQVAQECVAAAEGLKKETQSITRGFQKGKVLKAFYAAFRASQHKKKIQGLNQSLKMCQEIMETELLLKICNKSDVVQQQQSQGFQKLDSDVQNLITRIANGNVKIEGLLIQESKATRDMINTSLASEFKALDVRTVSEAQRQRLLKSLKSEEIRQRYNNVMSPSDACFERVFASYERVCSQDPKHKDWQEINRVSEKEVDDVDRSWDTFCSWLRSNDNVFWVQGKPGSGKSTLMKFIINNDNTKRLLDSWNQNARVLSHFFWKIGNESQNSIKGLLCSLLHDILSNDNGAIDQVLHQAAFSRSKDFYSEWSTEEADEVLFSLLHTSSRFTCIFIDGLDEISDKDGFRALMTIIERLRSCPKVKLCTSSRPETELVSKFEAMRVPRLQLEDLTRPEMAVYIHNELDRFPGRISSSIIEVFKSMLLGKAQGVFLWLYLATDSLTNGIEKGDDENILFDRLKELPGELEALYEAMWLRQGGNNRVYRETATRYFNCVIYGGWDHVMTLKGGKPFWAPNLTPTLGHLSLVIKTGSQIVLPSRPRIEDLKWLGTLCDKTADDIRTRCAGMLRIGTQYTNIDDGEDFSFPSEMLPLTRTVEFIHRTAHDFLVDTESGQAILNYRTDAQALLNLHIDLAQSWLYLVGLYSLFKKGLVHDFSWVVKMYMRLEHEGASKSTILSMLSVIQDLYEAGAVSFNMATSRFSIPLEVIFGSHFNSFEDTFLSHCVQPDTTDLLDSSLQGMAMLNT</sequence>
<evidence type="ECO:0000313" key="4">
    <source>
        <dbReference type="Proteomes" id="UP001187734"/>
    </source>
</evidence>
<comment type="caution">
    <text evidence="3">The sequence shown here is derived from an EMBL/GenBank/DDBJ whole genome shotgun (WGS) entry which is preliminary data.</text>
</comment>
<dbReference type="InterPro" id="IPR056884">
    <property type="entry name" value="NPHP3-like_N"/>
</dbReference>
<dbReference type="InterPro" id="IPR007111">
    <property type="entry name" value="NACHT_NTPase"/>
</dbReference>
<dbReference type="PANTHER" id="PTHR10039:SF5">
    <property type="entry name" value="NACHT DOMAIN-CONTAINING PROTEIN"/>
    <property type="match status" value="1"/>
</dbReference>
<dbReference type="Gene3D" id="3.40.50.300">
    <property type="entry name" value="P-loop containing nucleotide triphosphate hydrolases"/>
    <property type="match status" value="1"/>
</dbReference>
<proteinExistence type="predicted"/>
<reference evidence="3" key="1">
    <citation type="submission" date="2018-03" db="EMBL/GenBank/DDBJ databases">
        <authorList>
            <person name="Guldener U."/>
        </authorList>
    </citation>
    <scope>NUCLEOTIDE SEQUENCE</scope>
</reference>
<dbReference type="InterPro" id="IPR027417">
    <property type="entry name" value="P-loop_NTPase"/>
</dbReference>
<accession>A0AAE8M0T8</accession>
<protein>
    <submittedName>
        <fullName evidence="3">Related to small s protein</fullName>
    </submittedName>
</protein>
<dbReference type="InterPro" id="IPR056693">
    <property type="entry name" value="DUF7791"/>
</dbReference>
<dbReference type="SUPFAM" id="SSF52540">
    <property type="entry name" value="P-loop containing nucleoside triphosphate hydrolases"/>
    <property type="match status" value="1"/>
</dbReference>
<feature type="domain" description="NACHT" evidence="2">
    <location>
        <begin position="291"/>
        <end position="443"/>
    </location>
</feature>
<keyword evidence="4" id="KW-1185">Reference proteome</keyword>
<dbReference type="PANTHER" id="PTHR10039">
    <property type="entry name" value="AMELOGENIN"/>
    <property type="match status" value="1"/>
</dbReference>
<evidence type="ECO:0000256" key="1">
    <source>
        <dbReference type="ARBA" id="ARBA00022737"/>
    </source>
</evidence>
<name>A0AAE8M0T8_9HYPO</name>
<keyword evidence="1" id="KW-0677">Repeat</keyword>
<gene>
    <name evidence="3" type="ORF">FTOL_01958</name>
</gene>
<evidence type="ECO:0000259" key="2">
    <source>
        <dbReference type="PROSITE" id="PS50837"/>
    </source>
</evidence>
<dbReference type="EMBL" id="ONZP01000055">
    <property type="protein sequence ID" value="SPJ72230.1"/>
    <property type="molecule type" value="Genomic_DNA"/>
</dbReference>
<dbReference type="AlphaFoldDB" id="A0AAE8M0T8"/>
<organism evidence="3 4">
    <name type="scientific">Fusarium torulosum</name>
    <dbReference type="NCBI Taxonomy" id="33205"/>
    <lineage>
        <taxon>Eukaryota</taxon>
        <taxon>Fungi</taxon>
        <taxon>Dikarya</taxon>
        <taxon>Ascomycota</taxon>
        <taxon>Pezizomycotina</taxon>
        <taxon>Sordariomycetes</taxon>
        <taxon>Hypocreomycetidae</taxon>
        <taxon>Hypocreales</taxon>
        <taxon>Nectriaceae</taxon>
        <taxon>Fusarium</taxon>
    </lineage>
</organism>
<dbReference type="Proteomes" id="UP001187734">
    <property type="component" value="Unassembled WGS sequence"/>
</dbReference>
<dbReference type="PROSITE" id="PS50837">
    <property type="entry name" value="NACHT"/>
    <property type="match status" value="1"/>
</dbReference>
<dbReference type="Pfam" id="PF24883">
    <property type="entry name" value="NPHP3_N"/>
    <property type="match status" value="1"/>
</dbReference>
<evidence type="ECO:0000313" key="3">
    <source>
        <dbReference type="EMBL" id="SPJ72230.1"/>
    </source>
</evidence>